<accession>A0A8J2L387</accession>
<evidence type="ECO:0000313" key="1">
    <source>
        <dbReference type="EMBL" id="CAG7827964.1"/>
    </source>
</evidence>
<evidence type="ECO:0000313" key="2">
    <source>
        <dbReference type="Proteomes" id="UP000708208"/>
    </source>
</evidence>
<keyword evidence="2" id="KW-1185">Reference proteome</keyword>
<proteinExistence type="predicted"/>
<comment type="caution">
    <text evidence="1">The sequence shown here is derived from an EMBL/GenBank/DDBJ whole genome shotgun (WGS) entry which is preliminary data.</text>
</comment>
<dbReference type="AlphaFoldDB" id="A0A8J2L387"/>
<dbReference type="EMBL" id="CAJVCH010545558">
    <property type="protein sequence ID" value="CAG7827964.1"/>
    <property type="molecule type" value="Genomic_DNA"/>
</dbReference>
<name>A0A8J2L387_9HEXA</name>
<gene>
    <name evidence="1" type="ORF">AFUS01_LOCUS37918</name>
</gene>
<organism evidence="1 2">
    <name type="scientific">Allacma fusca</name>
    <dbReference type="NCBI Taxonomy" id="39272"/>
    <lineage>
        <taxon>Eukaryota</taxon>
        <taxon>Metazoa</taxon>
        <taxon>Ecdysozoa</taxon>
        <taxon>Arthropoda</taxon>
        <taxon>Hexapoda</taxon>
        <taxon>Collembola</taxon>
        <taxon>Symphypleona</taxon>
        <taxon>Sminthuridae</taxon>
        <taxon>Allacma</taxon>
    </lineage>
</organism>
<reference evidence="1" key="1">
    <citation type="submission" date="2021-06" db="EMBL/GenBank/DDBJ databases">
        <authorList>
            <person name="Hodson N. C."/>
            <person name="Mongue J. A."/>
            <person name="Jaron S. K."/>
        </authorList>
    </citation>
    <scope>NUCLEOTIDE SEQUENCE</scope>
</reference>
<dbReference type="Proteomes" id="UP000708208">
    <property type="component" value="Unassembled WGS sequence"/>
</dbReference>
<protein>
    <submittedName>
        <fullName evidence="1">Uncharacterized protein</fullName>
    </submittedName>
</protein>
<feature type="non-terminal residue" evidence="1">
    <location>
        <position position="1"/>
    </location>
</feature>
<sequence length="41" mass="4963">KQGLPSYMEEFQDFWRDKNSNVNRNLNGISHRCSGFEKWED</sequence>